<feature type="domain" description="HTH cro/C1-type" evidence="1">
    <location>
        <begin position="12"/>
        <end position="65"/>
    </location>
</feature>
<evidence type="ECO:0000259" key="1">
    <source>
        <dbReference type="PROSITE" id="PS50943"/>
    </source>
</evidence>
<dbReference type="BioCyc" id="PHAL326442:PSHA_RS07515-MONOMER"/>
<accession>Q3IGK8</accession>
<dbReference type="HOGENOM" id="CLU_066192_23_3_6"/>
<dbReference type="KEGG" id="pha:PSHAa1528"/>
<name>Q3IGK8_PSET1</name>
<dbReference type="CDD" id="cd00093">
    <property type="entry name" value="HTH_XRE"/>
    <property type="match status" value="1"/>
</dbReference>
<dbReference type="InterPro" id="IPR010982">
    <property type="entry name" value="Lambda_DNA-bd_dom_sf"/>
</dbReference>
<keyword evidence="3" id="KW-1185">Reference proteome</keyword>
<reference evidence="2 3" key="1">
    <citation type="journal article" date="2005" name="Genome Res.">
        <title>Coping with cold: the genome of the versatile marine Antarctica bacterium Pseudoalteromonas haloplanktis TAC125.</title>
        <authorList>
            <person name="Medigue C."/>
            <person name="Krin E."/>
            <person name="Pascal G."/>
            <person name="Barbe V."/>
            <person name="Bernsel A."/>
            <person name="Bertin P."/>
            <person name="Cheung F."/>
            <person name="Cruveiller S."/>
            <person name="Damico S."/>
            <person name="Duilio A."/>
            <person name="Fang G."/>
            <person name="Feller G."/>
            <person name="Mangenot S."/>
            <person name="Marino G."/>
            <person name="Nilsson J."/>
            <person name="Parilli E."/>
            <person name="Rocha E."/>
            <person name="Rouy Z."/>
            <person name="Sekowska A."/>
            <person name="Tutino M.L."/>
            <person name="Vallenet D."/>
            <person name="von Heijne G."/>
            <person name="Danchin A."/>
        </authorList>
    </citation>
    <scope>NUCLEOTIDE SEQUENCE [LARGE SCALE GENOMIC DNA]</scope>
    <source>
        <strain evidence="3">TAC 125</strain>
    </source>
</reference>
<organism evidence="2 3">
    <name type="scientific">Pseudoalteromonas translucida (strain TAC 125)</name>
    <dbReference type="NCBI Taxonomy" id="326442"/>
    <lineage>
        <taxon>Bacteria</taxon>
        <taxon>Pseudomonadati</taxon>
        <taxon>Pseudomonadota</taxon>
        <taxon>Gammaproteobacteria</taxon>
        <taxon>Alteromonadales</taxon>
        <taxon>Pseudoalteromonadaceae</taxon>
        <taxon>Pseudoalteromonas</taxon>
    </lineage>
</organism>
<evidence type="ECO:0000313" key="2">
    <source>
        <dbReference type="EMBL" id="CAI86601.1"/>
    </source>
</evidence>
<evidence type="ECO:0000313" key="3">
    <source>
        <dbReference type="Proteomes" id="UP000006843"/>
    </source>
</evidence>
<dbReference type="EMBL" id="CR954246">
    <property type="protein sequence ID" value="CAI86601.1"/>
    <property type="molecule type" value="Genomic_DNA"/>
</dbReference>
<dbReference type="eggNOG" id="COG1396">
    <property type="taxonomic scope" value="Bacteria"/>
</dbReference>
<dbReference type="Pfam" id="PF01381">
    <property type="entry name" value="HTH_3"/>
    <property type="match status" value="1"/>
</dbReference>
<sequence length="133" mass="14825">MNTYVNKICETLKFERKRLGFSQEHFANLCGVTRGSQANYESGSRTPDADYLTAAIKAGCDLEFLFNGTRSKQLDEAALEDCIEILEDALVLAGRKLTAKQKARVICVLYDEYTDDGVELTAQSVVRHLRLVG</sequence>
<dbReference type="InterPro" id="IPR001387">
    <property type="entry name" value="Cro/C1-type_HTH"/>
</dbReference>
<dbReference type="AlphaFoldDB" id="Q3IGK8"/>
<dbReference type="Proteomes" id="UP000006843">
    <property type="component" value="Chromosome I"/>
</dbReference>
<dbReference type="SMART" id="SM00530">
    <property type="entry name" value="HTH_XRE"/>
    <property type="match status" value="1"/>
</dbReference>
<dbReference type="SUPFAM" id="SSF47413">
    <property type="entry name" value="lambda repressor-like DNA-binding domains"/>
    <property type="match status" value="1"/>
</dbReference>
<dbReference type="PATRIC" id="fig|326442.8.peg.1478"/>
<proteinExistence type="predicted"/>
<protein>
    <submittedName>
        <fullName evidence="2">DNA binding protein</fullName>
    </submittedName>
</protein>
<dbReference type="PROSITE" id="PS50943">
    <property type="entry name" value="HTH_CROC1"/>
    <property type="match status" value="1"/>
</dbReference>
<dbReference type="Gene3D" id="1.10.260.40">
    <property type="entry name" value="lambda repressor-like DNA-binding domains"/>
    <property type="match status" value="1"/>
</dbReference>
<dbReference type="STRING" id="326442.PSHAa1528"/>
<gene>
    <name evidence="2" type="ordered locus">PSHAa1528</name>
</gene>
<dbReference type="GO" id="GO:0003677">
    <property type="term" value="F:DNA binding"/>
    <property type="evidence" value="ECO:0007669"/>
    <property type="project" value="InterPro"/>
</dbReference>